<sequence>MKKYSLLLVAAGLASSGAMAQTSVTIYGIVDTSLRYISSDNAAGQKNFVVTNGAISNSRLGFKGTEDLGGGLKAIFRLENGFNSDNGSMSSSGVLFSRQSYVGLTGSFGSITLGRQQTPLFDLMADHFDPLTVGNYDQNAWMPAGATLIRNSNMIKYYGTFGGFAGGLSYAAGEKAGSIKQGSQIGATGQYTIGGFSVGAGYQQTVSPTNTDWKDTTYNLSASYAFGAAKVFGGYYRIKDSTGTTPAYFGVSGSAASINGGIGGVQRQDNAYFLGATFQATPAWSLTAAGYYDKSKNVTVASLGNLGDGSRYALVGVAEYALSKRTQVYGTVDYNKAKDAALSELVGKDSVTGVGVGIRHIF</sequence>
<dbReference type="Gene3D" id="2.40.160.10">
    <property type="entry name" value="Porin"/>
    <property type="match status" value="1"/>
</dbReference>
<evidence type="ECO:0000256" key="6">
    <source>
        <dbReference type="ARBA" id="ARBA00022729"/>
    </source>
</evidence>
<dbReference type="InterPro" id="IPR033900">
    <property type="entry name" value="Gram_neg_porin_domain"/>
</dbReference>
<dbReference type="InterPro" id="IPR023614">
    <property type="entry name" value="Porin_dom_sf"/>
</dbReference>
<keyword evidence="6 11" id="KW-0732">Signal</keyword>
<dbReference type="GO" id="GO:0034220">
    <property type="term" value="P:monoatomic ion transmembrane transport"/>
    <property type="evidence" value="ECO:0007669"/>
    <property type="project" value="InterPro"/>
</dbReference>
<reference evidence="14" key="1">
    <citation type="journal article" date="2014" name="Soil Biol. Biochem.">
        <title>Structure and function of bacterial communities in ageing soils: Insights from the Mendocino ecological staircase.</title>
        <authorList>
            <person name="Uroz S."/>
            <person name="Tech J.J."/>
            <person name="Sawaya N.A."/>
            <person name="Frey-Klett P."/>
            <person name="Leveau J.H.J."/>
        </authorList>
    </citation>
    <scope>NUCLEOTIDE SEQUENCE [LARGE SCALE GENOMIC DNA]</scope>
    <source>
        <strain evidence="14">Cal35</strain>
    </source>
</reference>
<evidence type="ECO:0000313" key="13">
    <source>
        <dbReference type="EMBL" id="AIY42345.1"/>
    </source>
</evidence>
<dbReference type="GO" id="GO:0015288">
    <property type="term" value="F:porin activity"/>
    <property type="evidence" value="ECO:0007669"/>
    <property type="project" value="UniProtKB-KW"/>
</dbReference>
<evidence type="ECO:0000256" key="4">
    <source>
        <dbReference type="ARBA" id="ARBA00022452"/>
    </source>
</evidence>
<evidence type="ECO:0000256" key="11">
    <source>
        <dbReference type="SAM" id="SignalP"/>
    </source>
</evidence>
<organism evidence="13 14">
    <name type="scientific">Collimonas arenae</name>
    <dbReference type="NCBI Taxonomy" id="279058"/>
    <lineage>
        <taxon>Bacteria</taxon>
        <taxon>Pseudomonadati</taxon>
        <taxon>Pseudomonadota</taxon>
        <taxon>Betaproteobacteria</taxon>
        <taxon>Burkholderiales</taxon>
        <taxon>Oxalobacteraceae</taxon>
        <taxon>Collimonas</taxon>
    </lineage>
</organism>
<evidence type="ECO:0000259" key="12">
    <source>
        <dbReference type="Pfam" id="PF13609"/>
    </source>
</evidence>
<dbReference type="HOGENOM" id="CLU_038238_2_1_4"/>
<dbReference type="OrthoDB" id="8952625at2"/>
<evidence type="ECO:0000256" key="10">
    <source>
        <dbReference type="ARBA" id="ARBA00023237"/>
    </source>
</evidence>
<keyword evidence="7" id="KW-0406">Ion transport</keyword>
<evidence type="ECO:0000256" key="3">
    <source>
        <dbReference type="ARBA" id="ARBA00022448"/>
    </source>
</evidence>
<evidence type="ECO:0000256" key="2">
    <source>
        <dbReference type="ARBA" id="ARBA00011233"/>
    </source>
</evidence>
<dbReference type="CDD" id="cd00342">
    <property type="entry name" value="gram_neg_porins"/>
    <property type="match status" value="1"/>
</dbReference>
<accession>A0A0A1FEZ4</accession>
<dbReference type="Pfam" id="PF13609">
    <property type="entry name" value="Porin_4"/>
    <property type="match status" value="1"/>
</dbReference>
<dbReference type="Proteomes" id="UP000030302">
    <property type="component" value="Chromosome"/>
</dbReference>
<dbReference type="SUPFAM" id="SSF56935">
    <property type="entry name" value="Porins"/>
    <property type="match status" value="1"/>
</dbReference>
<evidence type="ECO:0000256" key="8">
    <source>
        <dbReference type="ARBA" id="ARBA00023114"/>
    </source>
</evidence>
<dbReference type="GO" id="GO:0009279">
    <property type="term" value="C:cell outer membrane"/>
    <property type="evidence" value="ECO:0007669"/>
    <property type="project" value="UniProtKB-SubCell"/>
</dbReference>
<dbReference type="AlphaFoldDB" id="A0A0A1FEZ4"/>
<feature type="domain" description="Porin" evidence="12">
    <location>
        <begin position="9"/>
        <end position="339"/>
    </location>
</feature>
<dbReference type="PRINTS" id="PR00184">
    <property type="entry name" value="NEISSPPORIN"/>
</dbReference>
<dbReference type="PANTHER" id="PTHR34501">
    <property type="entry name" value="PROTEIN YDDL-RELATED"/>
    <property type="match status" value="1"/>
</dbReference>
<evidence type="ECO:0000256" key="1">
    <source>
        <dbReference type="ARBA" id="ARBA00004571"/>
    </source>
</evidence>
<keyword evidence="14" id="KW-1185">Reference proteome</keyword>
<keyword evidence="8" id="KW-0626">Porin</keyword>
<keyword evidence="10" id="KW-0998">Cell outer membrane</keyword>
<evidence type="ECO:0000256" key="5">
    <source>
        <dbReference type="ARBA" id="ARBA00022692"/>
    </source>
</evidence>
<keyword evidence="9" id="KW-0472">Membrane</keyword>
<keyword evidence="3" id="KW-0813">Transport</keyword>
<evidence type="ECO:0000256" key="7">
    <source>
        <dbReference type="ARBA" id="ARBA00023065"/>
    </source>
</evidence>
<dbReference type="InterPro" id="IPR001702">
    <property type="entry name" value="Porin_Gram-ve"/>
</dbReference>
<dbReference type="STRING" id="279058.LT85_3187"/>
<dbReference type="EMBL" id="CP009962">
    <property type="protein sequence ID" value="AIY42345.1"/>
    <property type="molecule type" value="Genomic_DNA"/>
</dbReference>
<protein>
    <submittedName>
        <fullName evidence="13">Outer membrane protein</fullName>
    </submittedName>
</protein>
<dbReference type="KEGG" id="care:LT85_3187"/>
<gene>
    <name evidence="13" type="ORF">LT85_3187</name>
</gene>
<dbReference type="InterPro" id="IPR050298">
    <property type="entry name" value="Gram-neg_bact_OMP"/>
</dbReference>
<evidence type="ECO:0000256" key="9">
    <source>
        <dbReference type="ARBA" id="ARBA00023136"/>
    </source>
</evidence>
<feature type="signal peptide" evidence="11">
    <location>
        <begin position="1"/>
        <end position="20"/>
    </location>
</feature>
<dbReference type="GO" id="GO:0046930">
    <property type="term" value="C:pore complex"/>
    <property type="evidence" value="ECO:0007669"/>
    <property type="project" value="UniProtKB-KW"/>
</dbReference>
<feature type="chain" id="PRO_5001974229" evidence="11">
    <location>
        <begin position="21"/>
        <end position="362"/>
    </location>
</feature>
<proteinExistence type="predicted"/>
<comment type="subcellular location">
    <subcellularLocation>
        <location evidence="1">Cell outer membrane</location>
        <topology evidence="1">Multi-pass membrane protein</topology>
    </subcellularLocation>
</comment>
<dbReference type="InterPro" id="IPR002299">
    <property type="entry name" value="Porin_Neis"/>
</dbReference>
<evidence type="ECO:0000313" key="14">
    <source>
        <dbReference type="Proteomes" id="UP000030302"/>
    </source>
</evidence>
<name>A0A0A1FEZ4_9BURK</name>
<dbReference type="RefSeq" id="WP_038490484.1">
    <property type="nucleotide sequence ID" value="NZ_CP009962.1"/>
</dbReference>
<dbReference type="PRINTS" id="PR00182">
    <property type="entry name" value="ECOLNEIPORIN"/>
</dbReference>
<comment type="subunit">
    <text evidence="2">Homotrimer.</text>
</comment>
<dbReference type="PANTHER" id="PTHR34501:SF9">
    <property type="entry name" value="MAJOR OUTER MEMBRANE PROTEIN P.IA"/>
    <property type="match status" value="1"/>
</dbReference>
<keyword evidence="5" id="KW-0812">Transmembrane</keyword>
<keyword evidence="4" id="KW-1134">Transmembrane beta strand</keyword>